<proteinExistence type="predicted"/>
<evidence type="ECO:0000313" key="1">
    <source>
        <dbReference type="EMBL" id="MDB6375088.1"/>
    </source>
</evidence>
<gene>
    <name evidence="1" type="ORF">PH362_25205</name>
</gene>
<evidence type="ECO:0000313" key="2">
    <source>
        <dbReference type="Proteomes" id="UP001212996"/>
    </source>
</evidence>
<accession>A0AAW6BNR8</accession>
<dbReference type="EMBL" id="JAQMFO010000080">
    <property type="protein sequence ID" value="MDB6375088.1"/>
    <property type="molecule type" value="Genomic_DNA"/>
</dbReference>
<comment type="caution">
    <text evidence="1">The sequence shown here is derived from an EMBL/GenBank/DDBJ whole genome shotgun (WGS) entry which is preliminary data.</text>
</comment>
<name>A0AAW6BNR8_9GAMM</name>
<dbReference type="RefSeq" id="WP_271868084.1">
    <property type="nucleotide sequence ID" value="NZ_JAQMFO010000080.1"/>
</dbReference>
<dbReference type="AlphaFoldDB" id="A0AAW6BNR8"/>
<organism evidence="1 2">
    <name type="scientific">Photorhabdus bodei</name>
    <dbReference type="NCBI Taxonomy" id="2029681"/>
    <lineage>
        <taxon>Bacteria</taxon>
        <taxon>Pseudomonadati</taxon>
        <taxon>Pseudomonadota</taxon>
        <taxon>Gammaproteobacteria</taxon>
        <taxon>Enterobacterales</taxon>
        <taxon>Morganellaceae</taxon>
        <taxon>Photorhabdus</taxon>
    </lineage>
</organism>
<protein>
    <submittedName>
        <fullName evidence="1">Uncharacterized protein</fullName>
    </submittedName>
</protein>
<reference evidence="1" key="1">
    <citation type="submission" date="2023-01" db="EMBL/GenBank/DDBJ databases">
        <title>Genome sequencing of Photorhabdus bodei 09-20.</title>
        <authorList>
            <person name="Kalindamar S."/>
            <person name="Kumru S."/>
        </authorList>
    </citation>
    <scope>NUCLEOTIDE SEQUENCE</scope>
    <source>
        <strain evidence="1">09-20</strain>
    </source>
</reference>
<sequence length="154" mass="17272">MISQTPLITMSRTFQAKVVKMWIMGTDLSAAQGAAQLTKVAVENGFIRRDKAVFGTTLTSWTMRKDETPLWAAKAALLMLLESKWMPSNDEEWAGLATIFLTMSKSTQLADLLVQLPQHISSHVAITGWLCAAIEELERFNIVKWYEKKLGKPT</sequence>
<dbReference type="Proteomes" id="UP001212996">
    <property type="component" value="Unassembled WGS sequence"/>
</dbReference>